<proteinExistence type="predicted"/>
<reference evidence="1" key="1">
    <citation type="journal article" date="2023" name="Mol. Phylogenet. Evol.">
        <title>Genome-scale phylogeny and comparative genomics of the fungal order Sordariales.</title>
        <authorList>
            <person name="Hensen N."/>
            <person name="Bonometti L."/>
            <person name="Westerberg I."/>
            <person name="Brannstrom I.O."/>
            <person name="Guillou S."/>
            <person name="Cros-Aarteil S."/>
            <person name="Calhoun S."/>
            <person name="Haridas S."/>
            <person name="Kuo A."/>
            <person name="Mondo S."/>
            <person name="Pangilinan J."/>
            <person name="Riley R."/>
            <person name="LaButti K."/>
            <person name="Andreopoulos B."/>
            <person name="Lipzen A."/>
            <person name="Chen C."/>
            <person name="Yan M."/>
            <person name="Daum C."/>
            <person name="Ng V."/>
            <person name="Clum A."/>
            <person name="Steindorff A."/>
            <person name="Ohm R.A."/>
            <person name="Martin F."/>
            <person name="Silar P."/>
            <person name="Natvig D.O."/>
            <person name="Lalanne C."/>
            <person name="Gautier V."/>
            <person name="Ament-Velasquez S.L."/>
            <person name="Kruys A."/>
            <person name="Hutchinson M.I."/>
            <person name="Powell A.J."/>
            <person name="Barry K."/>
            <person name="Miller A.N."/>
            <person name="Grigoriev I.V."/>
            <person name="Debuchy R."/>
            <person name="Gladieux P."/>
            <person name="Hiltunen Thoren M."/>
            <person name="Johannesson H."/>
        </authorList>
    </citation>
    <scope>NUCLEOTIDE SEQUENCE</scope>
    <source>
        <strain evidence="1">CBS 626.80</strain>
    </source>
</reference>
<keyword evidence="2" id="KW-1185">Reference proteome</keyword>
<accession>A0AAN6NR38</accession>
<gene>
    <name evidence="1" type="ORF">QBC32DRAFT_316765</name>
</gene>
<comment type="caution">
    <text evidence="1">The sequence shown here is derived from an EMBL/GenBank/DDBJ whole genome shotgun (WGS) entry which is preliminary data.</text>
</comment>
<dbReference type="AlphaFoldDB" id="A0AAN6NR38"/>
<name>A0AAN6NR38_9PEZI</name>
<protein>
    <submittedName>
        <fullName evidence="1">Uncharacterized protein</fullName>
    </submittedName>
</protein>
<sequence>MSNNGCLRIETYLAPTQGKDYLFSFDCTDGTLDRDGREKRLGIHLMKTGQRQDMSDAVFPRHSRPQFDRMLWSGAPNTVYIRKDLTPIESTKVRIQFMLQSSLIFHFHFHTPHRSRVHNMNLQAQPSSAWDRCERIEGTSSPATRKKLWRLCAVKSRWWRFVIVCGLIDPRAANPSRRQADHGLEAIEMLE</sequence>
<dbReference type="EMBL" id="MU859212">
    <property type="protein sequence ID" value="KAK3949483.1"/>
    <property type="molecule type" value="Genomic_DNA"/>
</dbReference>
<evidence type="ECO:0000313" key="1">
    <source>
        <dbReference type="EMBL" id="KAK3949483.1"/>
    </source>
</evidence>
<evidence type="ECO:0000313" key="2">
    <source>
        <dbReference type="Proteomes" id="UP001303222"/>
    </source>
</evidence>
<dbReference type="Proteomes" id="UP001303222">
    <property type="component" value="Unassembled WGS sequence"/>
</dbReference>
<organism evidence="1 2">
    <name type="scientific">Pseudoneurospora amorphoporcata</name>
    <dbReference type="NCBI Taxonomy" id="241081"/>
    <lineage>
        <taxon>Eukaryota</taxon>
        <taxon>Fungi</taxon>
        <taxon>Dikarya</taxon>
        <taxon>Ascomycota</taxon>
        <taxon>Pezizomycotina</taxon>
        <taxon>Sordariomycetes</taxon>
        <taxon>Sordariomycetidae</taxon>
        <taxon>Sordariales</taxon>
        <taxon>Sordariaceae</taxon>
        <taxon>Pseudoneurospora</taxon>
    </lineage>
</organism>
<reference evidence="1" key="2">
    <citation type="submission" date="2023-06" db="EMBL/GenBank/DDBJ databases">
        <authorList>
            <consortium name="Lawrence Berkeley National Laboratory"/>
            <person name="Mondo S.J."/>
            <person name="Hensen N."/>
            <person name="Bonometti L."/>
            <person name="Westerberg I."/>
            <person name="Brannstrom I.O."/>
            <person name="Guillou S."/>
            <person name="Cros-Aarteil S."/>
            <person name="Calhoun S."/>
            <person name="Haridas S."/>
            <person name="Kuo A."/>
            <person name="Pangilinan J."/>
            <person name="Riley R."/>
            <person name="Labutti K."/>
            <person name="Andreopoulos B."/>
            <person name="Lipzen A."/>
            <person name="Chen C."/>
            <person name="Yanf M."/>
            <person name="Daum C."/>
            <person name="Ng V."/>
            <person name="Clum A."/>
            <person name="Steindorff A."/>
            <person name="Ohm R."/>
            <person name="Martin F."/>
            <person name="Silar P."/>
            <person name="Natvig D."/>
            <person name="Lalanne C."/>
            <person name="Gautier V."/>
            <person name="Ament-Velasquez S.L."/>
            <person name="Kruys A."/>
            <person name="Hutchinson M.I."/>
            <person name="Powell A.J."/>
            <person name="Barry K."/>
            <person name="Miller A.N."/>
            <person name="Grigoriev I.V."/>
            <person name="Debuchy R."/>
            <person name="Gladieux P."/>
            <person name="Thoren M.H."/>
            <person name="Johannesson H."/>
        </authorList>
    </citation>
    <scope>NUCLEOTIDE SEQUENCE</scope>
    <source>
        <strain evidence="1">CBS 626.80</strain>
    </source>
</reference>